<dbReference type="AlphaFoldDB" id="A0A0N4VRV8"/>
<accession>A0A0N4VRV8</accession>
<sequence length="111" mass="12564">LAVLFSADAVCNLSGFGFSGYDDRGNAKWELCTNVRPYQVEVFSNSHDSLSVLTPVVVVLRLISLGQMLRKFLSSLTRWRPCVPGHTFLARWVSILFVRCSYNFFMFSCIS</sequence>
<dbReference type="WBParaSite" id="HPLM_0000001001-mRNA-1">
    <property type="protein sequence ID" value="HPLM_0000001001-mRNA-1"/>
    <property type="gene ID" value="HPLM_0000001001"/>
</dbReference>
<reference evidence="1" key="1">
    <citation type="submission" date="2017-02" db="UniProtKB">
        <authorList>
            <consortium name="WormBaseParasite"/>
        </authorList>
    </citation>
    <scope>IDENTIFICATION</scope>
</reference>
<protein>
    <submittedName>
        <fullName evidence="1">CUB domain-containing protein</fullName>
    </submittedName>
</protein>
<organism evidence="1">
    <name type="scientific">Haemonchus placei</name>
    <name type="common">Barber's pole worm</name>
    <dbReference type="NCBI Taxonomy" id="6290"/>
    <lineage>
        <taxon>Eukaryota</taxon>
        <taxon>Metazoa</taxon>
        <taxon>Ecdysozoa</taxon>
        <taxon>Nematoda</taxon>
        <taxon>Chromadorea</taxon>
        <taxon>Rhabditida</taxon>
        <taxon>Rhabditina</taxon>
        <taxon>Rhabditomorpha</taxon>
        <taxon>Strongyloidea</taxon>
        <taxon>Trichostrongylidae</taxon>
        <taxon>Haemonchus</taxon>
    </lineage>
</organism>
<evidence type="ECO:0000313" key="1">
    <source>
        <dbReference type="WBParaSite" id="HPLM_0000001001-mRNA-1"/>
    </source>
</evidence>
<name>A0A0N4VRV8_HAEPC</name>
<proteinExistence type="predicted"/>